<sequence>MPYALVRGVQIFYQIIGDHGPWFTLSTGGRRSHAEFISLAQKIAKGGFRVLLHDRRNTGASEVSISGQDGEEIIWADDLAELLKQLGIGQAFIGGASSGARLSILVNQRHPGIAKALVLIRLTGGETAAARLPKKYYQQFIDAAKSGGMQAVCQTSDYQERITARPENLEVLMKMDPEEFIRVLENWLSIFVSGPTYPVMGVEESTLQAIQVPVLIIPGNDRTHARGNAVAASQIIPQVELFQLPIEDQDADIISFTEWAPLEESIATKVISFLKAIQS</sequence>
<dbReference type="AlphaFoldDB" id="A0A1W2BW99"/>
<protein>
    <submittedName>
        <fullName evidence="2">Pimeloyl-ACP methyl ester carboxylesterase</fullName>
    </submittedName>
</protein>
<evidence type="ECO:0000313" key="3">
    <source>
        <dbReference type="Proteomes" id="UP000192708"/>
    </source>
</evidence>
<dbReference type="OrthoDB" id="9779853at2"/>
<feature type="domain" description="AB hydrolase-1" evidence="1">
    <location>
        <begin position="28"/>
        <end position="122"/>
    </location>
</feature>
<keyword evidence="3" id="KW-1185">Reference proteome</keyword>
<reference evidence="2 3" key="1">
    <citation type="submission" date="2017-04" db="EMBL/GenBank/DDBJ databases">
        <authorList>
            <person name="Afonso C.L."/>
            <person name="Miller P.J."/>
            <person name="Scott M.A."/>
            <person name="Spackman E."/>
            <person name="Goraichik I."/>
            <person name="Dimitrov K.M."/>
            <person name="Suarez D.L."/>
            <person name="Swayne D.E."/>
        </authorList>
    </citation>
    <scope>NUCLEOTIDE SEQUENCE [LARGE SCALE GENOMIC DNA]</scope>
    <source>
        <strain evidence="2 3">VK13</strain>
    </source>
</reference>
<dbReference type="Proteomes" id="UP000192708">
    <property type="component" value="Unassembled WGS sequence"/>
</dbReference>
<dbReference type="RefSeq" id="WP_084285484.1">
    <property type="nucleotide sequence ID" value="NZ_FWXJ01000016.1"/>
</dbReference>
<accession>A0A1W2BW99</accession>
<dbReference type="Pfam" id="PF00561">
    <property type="entry name" value="Abhydrolase_1"/>
    <property type="match status" value="1"/>
</dbReference>
<dbReference type="InterPro" id="IPR000073">
    <property type="entry name" value="AB_hydrolase_1"/>
</dbReference>
<name>A0A1W2BW99_9BURK</name>
<dbReference type="PANTHER" id="PTHR43433">
    <property type="entry name" value="HYDROLASE, ALPHA/BETA FOLD FAMILY PROTEIN"/>
    <property type="match status" value="1"/>
</dbReference>
<dbReference type="EMBL" id="FWXJ01000016">
    <property type="protein sequence ID" value="SMC77230.1"/>
    <property type="molecule type" value="Genomic_DNA"/>
</dbReference>
<dbReference type="SUPFAM" id="SSF53474">
    <property type="entry name" value="alpha/beta-Hydrolases"/>
    <property type="match status" value="1"/>
</dbReference>
<dbReference type="STRING" id="1938817.SAMN06296008_11628"/>
<dbReference type="InterPro" id="IPR050471">
    <property type="entry name" value="AB_hydrolase"/>
</dbReference>
<organism evidence="2 3">
    <name type="scientific">Polynucleobacter kasalickyi</name>
    <dbReference type="NCBI Taxonomy" id="1938817"/>
    <lineage>
        <taxon>Bacteria</taxon>
        <taxon>Pseudomonadati</taxon>
        <taxon>Pseudomonadota</taxon>
        <taxon>Betaproteobacteria</taxon>
        <taxon>Burkholderiales</taxon>
        <taxon>Burkholderiaceae</taxon>
        <taxon>Polynucleobacter</taxon>
    </lineage>
</organism>
<evidence type="ECO:0000259" key="1">
    <source>
        <dbReference type="Pfam" id="PF00561"/>
    </source>
</evidence>
<dbReference type="Gene3D" id="3.40.50.1820">
    <property type="entry name" value="alpha/beta hydrolase"/>
    <property type="match status" value="1"/>
</dbReference>
<evidence type="ECO:0000313" key="2">
    <source>
        <dbReference type="EMBL" id="SMC77230.1"/>
    </source>
</evidence>
<dbReference type="PANTHER" id="PTHR43433:SF5">
    <property type="entry name" value="AB HYDROLASE-1 DOMAIN-CONTAINING PROTEIN"/>
    <property type="match status" value="1"/>
</dbReference>
<dbReference type="InterPro" id="IPR029058">
    <property type="entry name" value="AB_hydrolase_fold"/>
</dbReference>
<gene>
    <name evidence="2" type="ORF">SAMN06296008_11628</name>
</gene>
<proteinExistence type="predicted"/>